<feature type="transmembrane region" description="Helical" evidence="1">
    <location>
        <begin position="56"/>
        <end position="77"/>
    </location>
</feature>
<dbReference type="RefSeq" id="WP_151178206.1">
    <property type="nucleotide sequence ID" value="NZ_CP042906.1"/>
</dbReference>
<accession>A0A5J6MLA8</accession>
<dbReference type="KEGG" id="htq:FRZ44_33050"/>
<proteinExistence type="predicted"/>
<dbReference type="EMBL" id="CP042906">
    <property type="protein sequence ID" value="QEX18001.1"/>
    <property type="molecule type" value="Genomic_DNA"/>
</dbReference>
<dbReference type="AlphaFoldDB" id="A0A5J6MLA8"/>
<dbReference type="Proteomes" id="UP000326202">
    <property type="component" value="Chromosome"/>
</dbReference>
<name>A0A5J6MLA8_9PROT</name>
<evidence type="ECO:0000313" key="3">
    <source>
        <dbReference type="Proteomes" id="UP000326202"/>
    </source>
</evidence>
<sequence length="121" mass="13129">MTDSLGALSISIPTKDAHGFQQHWKDLRLADALPPDADLQDAVEVENFDGATLVQWVVQVTPLIVPLVTAALGYIVAARGELEYDRGGEKIRIKNLRPSKIKEILEIIDARNRPGSDGSAG</sequence>
<keyword evidence="1" id="KW-1133">Transmembrane helix</keyword>
<evidence type="ECO:0000256" key="1">
    <source>
        <dbReference type="SAM" id="Phobius"/>
    </source>
</evidence>
<evidence type="ECO:0000313" key="2">
    <source>
        <dbReference type="EMBL" id="QEX18001.1"/>
    </source>
</evidence>
<keyword evidence="1" id="KW-0812">Transmembrane</keyword>
<organism evidence="2 3">
    <name type="scientific">Hypericibacter terrae</name>
    <dbReference type="NCBI Taxonomy" id="2602015"/>
    <lineage>
        <taxon>Bacteria</taxon>
        <taxon>Pseudomonadati</taxon>
        <taxon>Pseudomonadota</taxon>
        <taxon>Alphaproteobacteria</taxon>
        <taxon>Rhodospirillales</taxon>
        <taxon>Dongiaceae</taxon>
        <taxon>Hypericibacter</taxon>
    </lineage>
</organism>
<protein>
    <submittedName>
        <fullName evidence="2">Uncharacterized protein</fullName>
    </submittedName>
</protein>
<dbReference type="OrthoDB" id="8481251at2"/>
<reference evidence="2 3" key="1">
    <citation type="submission" date="2019-08" db="EMBL/GenBank/DDBJ databases">
        <title>Hyperibacter terrae gen. nov., sp. nov. and Hyperibacter viscosus sp. nov., two new members in the family Rhodospirillaceae isolated from the rhizosphere of Hypericum perforatum.</title>
        <authorList>
            <person name="Noviana Z."/>
        </authorList>
    </citation>
    <scope>NUCLEOTIDE SEQUENCE [LARGE SCALE GENOMIC DNA]</scope>
    <source>
        <strain evidence="2 3">R5913</strain>
    </source>
</reference>
<gene>
    <name evidence="2" type="ORF">FRZ44_33050</name>
</gene>
<keyword evidence="1" id="KW-0472">Membrane</keyword>
<keyword evidence="3" id="KW-1185">Reference proteome</keyword>